<dbReference type="Gene3D" id="3.30.420.610">
    <property type="entry name" value="LOTUS domain-like"/>
    <property type="match status" value="1"/>
</dbReference>
<dbReference type="PROSITE" id="PS51644">
    <property type="entry name" value="HTH_OST"/>
    <property type="match status" value="1"/>
</dbReference>
<evidence type="ECO:0000256" key="1">
    <source>
        <dbReference type="SAM" id="MobiDB-lite"/>
    </source>
</evidence>
<evidence type="ECO:0000259" key="2">
    <source>
        <dbReference type="PROSITE" id="PS51644"/>
    </source>
</evidence>
<dbReference type="InterPro" id="IPR024768">
    <property type="entry name" value="Marf1"/>
</dbReference>
<dbReference type="PANTHER" id="PTHR14379:SF6">
    <property type="entry name" value="EMB|CAB71880.1"/>
    <property type="match status" value="1"/>
</dbReference>
<gene>
    <name evidence="3" type="ORF">ILEXP_LOCUS7586</name>
</gene>
<feature type="domain" description="HTH OST-type" evidence="2">
    <location>
        <begin position="266"/>
        <end position="338"/>
    </location>
</feature>
<reference evidence="3 4" key="1">
    <citation type="submission" date="2024-02" db="EMBL/GenBank/DDBJ databases">
        <authorList>
            <person name="Vignale AGUSTIN F."/>
            <person name="Sosa J E."/>
            <person name="Modenutti C."/>
        </authorList>
    </citation>
    <scope>NUCLEOTIDE SEQUENCE [LARGE SCALE GENOMIC DNA]</scope>
</reference>
<comment type="caution">
    <text evidence="3">The sequence shown here is derived from an EMBL/GenBank/DDBJ whole genome shotgun (WGS) entry which is preliminary data.</text>
</comment>
<dbReference type="InterPro" id="IPR041966">
    <property type="entry name" value="LOTUS-like"/>
</dbReference>
<evidence type="ECO:0000313" key="3">
    <source>
        <dbReference type="EMBL" id="CAK9140147.1"/>
    </source>
</evidence>
<dbReference type="Proteomes" id="UP001642360">
    <property type="component" value="Unassembled WGS sequence"/>
</dbReference>
<keyword evidence="4" id="KW-1185">Reference proteome</keyword>
<dbReference type="EMBL" id="CAUOFW020001017">
    <property type="protein sequence ID" value="CAK9140147.1"/>
    <property type="molecule type" value="Genomic_DNA"/>
</dbReference>
<dbReference type="InterPro" id="IPR021139">
    <property type="entry name" value="NYN"/>
</dbReference>
<sequence length="655" mass="72991">MKPHYPKTLFIFYSHINPFAKPCKQSLFQVSHFSASSSNPYHSSPNPSYPSRRHDEESRNVRVSVWWDFENCSLPAGANAFRVAQSITAAIRGCRIRGPIQITAFGDVMQLSRANQEALSSTGINLIHIPHGGKNGADRSLLADLMYWISQNPPPAHLFLISGDRDFASILHRLRMNNYNILLAGPENAPGVLCSAASIMWQWNALVRGENLNGKHFNQPPDGPYGSWYGHYSAPLADPFAVTEHLSCFQVEELSDSSSDPKLRQIPKVVVKHIRHILDSHPKGIFITDLRAELAKSNVSLDKDLYGYKKFSRFLLAIPHILKLHSGGDGKFFVRGVAPEVPDQVESTPGMPTGPVTDNGEPDIIVTPKLNAEDTSCTGGVGKTKSLPLTVEDPPKKLQVPTTKVQEPKARVQEPPEKVQEPPKTVQETAPLGEVINYAKAAEDHSHPVQEHDSLPKVGFVKRIWRIFFRGRYDVSDKKSGSQPENCSAEKMRTGEKCVNSASQSAESIGAASFSSVSNASVMDEKINVETSCDKSIRSPIFRNQIWSSCKFWKTTSDSNHSDEHYREHVNQTESDSQKLEVFSKESFWNDLEAFMDTPEGSDLFLQSKTRCTFLILFYLSVPLAELKDMFDWDISHASKQGVIETSHHGDLVLL</sequence>
<dbReference type="AlphaFoldDB" id="A0ABC8R7N4"/>
<name>A0ABC8R7N4_9AQUA</name>
<feature type="compositionally biased region" description="Low complexity" evidence="1">
    <location>
        <begin position="35"/>
        <end position="50"/>
    </location>
</feature>
<feature type="region of interest" description="Disordered" evidence="1">
    <location>
        <begin position="35"/>
        <end position="55"/>
    </location>
</feature>
<dbReference type="Pfam" id="PF01936">
    <property type="entry name" value="NYN"/>
    <property type="match status" value="1"/>
</dbReference>
<dbReference type="Pfam" id="PF12872">
    <property type="entry name" value="OST-HTH"/>
    <property type="match status" value="1"/>
</dbReference>
<dbReference type="PANTHER" id="PTHR14379">
    <property type="entry name" value="LIMKAIN B LKAP"/>
    <property type="match status" value="1"/>
</dbReference>
<proteinExistence type="predicted"/>
<organism evidence="3 4">
    <name type="scientific">Ilex paraguariensis</name>
    <name type="common">yerba mate</name>
    <dbReference type="NCBI Taxonomy" id="185542"/>
    <lineage>
        <taxon>Eukaryota</taxon>
        <taxon>Viridiplantae</taxon>
        <taxon>Streptophyta</taxon>
        <taxon>Embryophyta</taxon>
        <taxon>Tracheophyta</taxon>
        <taxon>Spermatophyta</taxon>
        <taxon>Magnoliopsida</taxon>
        <taxon>eudicotyledons</taxon>
        <taxon>Gunneridae</taxon>
        <taxon>Pentapetalae</taxon>
        <taxon>asterids</taxon>
        <taxon>campanulids</taxon>
        <taxon>Aquifoliales</taxon>
        <taxon>Aquifoliaceae</taxon>
        <taxon>Ilex</taxon>
    </lineage>
</organism>
<evidence type="ECO:0000313" key="4">
    <source>
        <dbReference type="Proteomes" id="UP001642360"/>
    </source>
</evidence>
<accession>A0ABC8R7N4</accession>
<dbReference type="InterPro" id="IPR025605">
    <property type="entry name" value="OST-HTH/LOTUS_dom"/>
</dbReference>
<feature type="region of interest" description="Disordered" evidence="1">
    <location>
        <begin position="375"/>
        <end position="426"/>
    </location>
</feature>
<dbReference type="Gene3D" id="3.40.50.1010">
    <property type="entry name" value="5'-nuclease"/>
    <property type="match status" value="1"/>
</dbReference>
<dbReference type="CDD" id="cd08824">
    <property type="entry name" value="LOTUS"/>
    <property type="match status" value="1"/>
</dbReference>
<dbReference type="CDD" id="cd10910">
    <property type="entry name" value="PIN_limkain_b1_N_like"/>
    <property type="match status" value="1"/>
</dbReference>
<protein>
    <recommendedName>
        <fullName evidence="2">HTH OST-type domain-containing protein</fullName>
    </recommendedName>
</protein>
<feature type="compositionally biased region" description="Basic and acidic residues" evidence="1">
    <location>
        <begin position="406"/>
        <end position="421"/>
    </location>
</feature>